<dbReference type="EMBL" id="GG657757">
    <property type="protein sequence ID" value="EFL32710.1"/>
    <property type="molecule type" value="Genomic_DNA"/>
</dbReference>
<dbReference type="OrthoDB" id="7871924at2"/>
<evidence type="ECO:0000313" key="1">
    <source>
        <dbReference type="EMBL" id="EFL32710.1"/>
    </source>
</evidence>
<organism evidence="1 2">
    <name type="scientific">Streptomyces viridochromogenes (strain DSM 40736 / JCM 4977 / BCRC 1201 / Tue 494)</name>
    <dbReference type="NCBI Taxonomy" id="591159"/>
    <lineage>
        <taxon>Bacteria</taxon>
        <taxon>Bacillati</taxon>
        <taxon>Actinomycetota</taxon>
        <taxon>Actinomycetes</taxon>
        <taxon>Kitasatosporales</taxon>
        <taxon>Streptomycetaceae</taxon>
        <taxon>Streptomyces</taxon>
    </lineage>
</organism>
<dbReference type="HOGENOM" id="CLU_147301_0_0_11"/>
<accession>D9XFK7</accession>
<reference evidence="2" key="1">
    <citation type="submission" date="2009-02" db="EMBL/GenBank/DDBJ databases">
        <title>Annotation of Streptomyces viridochromogenes strain DSM 40736.</title>
        <authorList>
            <consortium name="The Broad Institute Genome Sequencing Platform"/>
            <consortium name="Broad Institute Microbial Sequencing Center"/>
            <person name="Fischbach M."/>
            <person name="Godfrey P."/>
            <person name="Ward D."/>
            <person name="Young S."/>
            <person name="Zeng Q."/>
            <person name="Koehrsen M."/>
            <person name="Alvarado L."/>
            <person name="Berlin A.M."/>
            <person name="Bochicchio J."/>
            <person name="Borenstein D."/>
            <person name="Chapman S.B."/>
            <person name="Chen Z."/>
            <person name="Engels R."/>
            <person name="Freedman E."/>
            <person name="Gellesch M."/>
            <person name="Goldberg J."/>
            <person name="Griggs A."/>
            <person name="Gujja S."/>
            <person name="Heilman E.R."/>
            <person name="Heiman D.I."/>
            <person name="Hepburn T.A."/>
            <person name="Howarth C."/>
            <person name="Jen D."/>
            <person name="Larson L."/>
            <person name="Lewis B."/>
            <person name="Mehta T."/>
            <person name="Park D."/>
            <person name="Pearson M."/>
            <person name="Richards J."/>
            <person name="Roberts A."/>
            <person name="Saif S."/>
            <person name="Shea T.D."/>
            <person name="Shenoy N."/>
            <person name="Sisk P."/>
            <person name="Stolte C."/>
            <person name="Sykes S.N."/>
            <person name="Thomson T."/>
            <person name="Walk T."/>
            <person name="White J."/>
            <person name="Yandava C."/>
            <person name="Straight P."/>
            <person name="Clardy J."/>
            <person name="Hung D."/>
            <person name="Kolter R."/>
            <person name="Mekalanos J."/>
            <person name="Walker S."/>
            <person name="Walsh C.T."/>
            <person name="Wieland-Brown L.C."/>
            <person name="Haas B."/>
            <person name="Nusbaum C."/>
            <person name="Birren B."/>
        </authorList>
    </citation>
    <scope>NUCLEOTIDE SEQUENCE [LARGE SCALE GENOMIC DNA]</scope>
    <source>
        <strain evidence="2">DSM 40736 / JCM 4977 / BCRC 1201 / Tue 494</strain>
    </source>
</reference>
<keyword evidence="2" id="KW-1185">Reference proteome</keyword>
<dbReference type="RefSeq" id="WP_003990822.1">
    <property type="nucleotide sequence ID" value="NZ_GG657757.1"/>
</dbReference>
<dbReference type="AlphaFoldDB" id="D9XFK7"/>
<dbReference type="Proteomes" id="UP000004184">
    <property type="component" value="Unassembled WGS sequence"/>
</dbReference>
<protein>
    <submittedName>
        <fullName evidence="1">Predicted protein</fullName>
    </submittedName>
</protein>
<name>D9XFK7_STRVT</name>
<sequence>MSETVLYLIPSDPYWQPDQVASSRAMVLAEELCSDALGDVEVDESDAPAFINGAGLESVSCPRCGAQLDFHGWWMTRMDEAYRDRSVPSLAVKVPCCGTDTTLNDLVYNVPSGFARFRLRVWSPNRHMLSDEDLTRIGDALGHPARQIWSLI</sequence>
<gene>
    <name evidence="1" type="ORF">SSQG_03228</name>
</gene>
<evidence type="ECO:0000313" key="2">
    <source>
        <dbReference type="Proteomes" id="UP000004184"/>
    </source>
</evidence>
<proteinExistence type="predicted"/>